<proteinExistence type="predicted"/>
<dbReference type="Pfam" id="PF07179">
    <property type="entry name" value="SseB"/>
    <property type="match status" value="1"/>
</dbReference>
<evidence type="ECO:0000313" key="2">
    <source>
        <dbReference type="EMBL" id="MFF3337917.1"/>
    </source>
</evidence>
<keyword evidence="3" id="KW-1185">Reference proteome</keyword>
<feature type="domain" description="SseB protein N-terminal" evidence="1">
    <location>
        <begin position="10"/>
        <end position="112"/>
    </location>
</feature>
<dbReference type="InterPro" id="IPR009839">
    <property type="entry name" value="SseB_N"/>
</dbReference>
<evidence type="ECO:0000259" key="1">
    <source>
        <dbReference type="Pfam" id="PF07179"/>
    </source>
</evidence>
<organism evidence="2 3">
    <name type="scientific">Streptomyces flavidovirens</name>
    <dbReference type="NCBI Taxonomy" id="67298"/>
    <lineage>
        <taxon>Bacteria</taxon>
        <taxon>Bacillati</taxon>
        <taxon>Actinomycetota</taxon>
        <taxon>Actinomycetes</taxon>
        <taxon>Kitasatosporales</taxon>
        <taxon>Streptomycetaceae</taxon>
        <taxon>Streptomyces</taxon>
    </lineage>
</organism>
<protein>
    <submittedName>
        <fullName evidence="2">SseB family protein</fullName>
    </submittedName>
</protein>
<dbReference type="EMBL" id="JBIAPK010000001">
    <property type="protein sequence ID" value="MFF3337917.1"/>
    <property type="molecule type" value="Genomic_DNA"/>
</dbReference>
<reference evidence="2 3" key="1">
    <citation type="submission" date="2024-10" db="EMBL/GenBank/DDBJ databases">
        <title>The Natural Products Discovery Center: Release of the First 8490 Sequenced Strains for Exploring Actinobacteria Biosynthetic Diversity.</title>
        <authorList>
            <person name="Kalkreuter E."/>
            <person name="Kautsar S.A."/>
            <person name="Yang D."/>
            <person name="Bader C.D."/>
            <person name="Teijaro C.N."/>
            <person name="Fluegel L."/>
            <person name="Davis C.M."/>
            <person name="Simpson J.R."/>
            <person name="Lauterbach L."/>
            <person name="Steele A.D."/>
            <person name="Gui C."/>
            <person name="Meng S."/>
            <person name="Li G."/>
            <person name="Viehrig K."/>
            <person name="Ye F."/>
            <person name="Su P."/>
            <person name="Kiefer A.F."/>
            <person name="Nichols A."/>
            <person name="Cepeda A.J."/>
            <person name="Yan W."/>
            <person name="Fan B."/>
            <person name="Jiang Y."/>
            <person name="Adhikari A."/>
            <person name="Zheng C.-J."/>
            <person name="Schuster L."/>
            <person name="Cowan T.M."/>
            <person name="Smanski M.J."/>
            <person name="Chevrette M.G."/>
            <person name="De Carvalho L.P.S."/>
            <person name="Shen B."/>
        </authorList>
    </citation>
    <scope>NUCLEOTIDE SEQUENCE [LARGE SCALE GENOMIC DNA]</scope>
    <source>
        <strain evidence="2 3">NPDC003029</strain>
    </source>
</reference>
<evidence type="ECO:0000313" key="3">
    <source>
        <dbReference type="Proteomes" id="UP001601976"/>
    </source>
</evidence>
<comment type="caution">
    <text evidence="2">The sequence shown here is derived from an EMBL/GenBank/DDBJ whole genome shotgun (WGS) entry which is preliminary data.</text>
</comment>
<sequence length="130" mass="13326">MRAEALALRLAELAGTGEGDLRSLVGEFRRSEVLVPVVEGALLSVATGPVRWLFAFTSVEALEVFARQRGEVVDEWVPVFGARLVDQVIPDIGGPVGVAVDVGSPAGMVLPPVAGIVPDAVALDGAGAAV</sequence>
<name>A0ABW6R9N1_9ACTN</name>
<accession>A0ABW6R9N1</accession>
<dbReference type="RefSeq" id="WP_387893852.1">
    <property type="nucleotide sequence ID" value="NZ_JBIAPK010000001.1"/>
</dbReference>
<gene>
    <name evidence="2" type="ORF">ACFYWW_04145</name>
</gene>
<dbReference type="Proteomes" id="UP001601976">
    <property type="component" value="Unassembled WGS sequence"/>
</dbReference>